<organism evidence="1 2">
    <name type="scientific">Bradyrhizobium agreste</name>
    <dbReference type="NCBI Taxonomy" id="2751811"/>
    <lineage>
        <taxon>Bacteria</taxon>
        <taxon>Pseudomonadati</taxon>
        <taxon>Pseudomonadota</taxon>
        <taxon>Alphaproteobacteria</taxon>
        <taxon>Hyphomicrobiales</taxon>
        <taxon>Nitrobacteraceae</taxon>
        <taxon>Bradyrhizobium</taxon>
    </lineage>
</organism>
<comment type="caution">
    <text evidence="1">The sequence shown here is derived from an EMBL/GenBank/DDBJ whole genome shotgun (WGS) entry which is preliminary data.</text>
</comment>
<sequence length="280" mass="31625">MPHDKKALQILLDAYWSPRGWKRDEPVDRADFEYARQAGYMFDSVTVTHDDMVARLVSVRTRMNLERVADAFLASLSTRRLELRSALGSFSCAAQFPLHGLLEQATRRAPSGRLYCGICGRYGDSGPEQQDLNILNFERWKWGGVRHLDPLYCWFDLAQFEKIAQVAPTQTDHSILARIIDIASNLAPAARPGELESRISRVVKSNSAERRTLIQILGYCGVLKPAGRNGFLQAFTADELRDRPPDRANDWAYPVIWWRGADGVDMDALSRVFPKVAAMV</sequence>
<dbReference type="Proteomes" id="UP000807370">
    <property type="component" value="Unassembled WGS sequence"/>
</dbReference>
<accession>A0ABS0PP37</accession>
<dbReference type="RefSeq" id="WP_197960015.1">
    <property type="nucleotide sequence ID" value="NZ_JACCHP010000007.1"/>
</dbReference>
<evidence type="ECO:0000313" key="1">
    <source>
        <dbReference type="EMBL" id="MBH5398741.1"/>
    </source>
</evidence>
<keyword evidence="2" id="KW-1185">Reference proteome</keyword>
<evidence type="ECO:0008006" key="3">
    <source>
        <dbReference type="Google" id="ProtNLM"/>
    </source>
</evidence>
<name>A0ABS0PP37_9BRAD</name>
<evidence type="ECO:0000313" key="2">
    <source>
        <dbReference type="Proteomes" id="UP000807370"/>
    </source>
</evidence>
<reference evidence="1 2" key="1">
    <citation type="submission" date="2020-07" db="EMBL/GenBank/DDBJ databases">
        <title>Bradyrhizobium diversity isolated from nodules of indigenous legumes of Western Australia.</title>
        <authorList>
            <person name="Klepa M.S."/>
        </authorList>
    </citation>
    <scope>NUCLEOTIDE SEQUENCE [LARGE SCALE GENOMIC DNA]</scope>
    <source>
        <strain evidence="1 2">CNPSo 4010</strain>
    </source>
</reference>
<gene>
    <name evidence="1" type="ORF">HZZ13_13195</name>
</gene>
<proteinExistence type="predicted"/>
<protein>
    <recommendedName>
        <fullName evidence="3">TniQ protein</fullName>
    </recommendedName>
</protein>
<dbReference type="EMBL" id="JACCHP010000007">
    <property type="protein sequence ID" value="MBH5398741.1"/>
    <property type="molecule type" value="Genomic_DNA"/>
</dbReference>